<sequence>MSAASYTYAVAHPFDPIQVAGLVGVDGAAIHLVRHKDLVAVVSPLAPANADEIALRARLETLAELEAIARAHHRVVAAVAACTPTLPFRLATVHRTDDRVAQLLRREYRRFRETLDRLAGRVEVGVKIYVQHAGASAPAAMSVDEKTSGSGSARAGRDYLRYRREERDRRQHAWQRATTVAEQVDAALAMLAVDRRQHRAQSAELSAAPGENVFNAAYLVDAGLAEELATRARRLCAENPHVTIEVTGPWPPYSFAGGEHRGHA</sequence>
<organism evidence="4 5">
    <name type="scientific">Sinorhizobium chiapasense</name>
    <dbReference type="NCBI Taxonomy" id="501572"/>
    <lineage>
        <taxon>Bacteria</taxon>
        <taxon>Pseudomonadati</taxon>
        <taxon>Pseudomonadota</taxon>
        <taxon>Alphaproteobacteria</taxon>
        <taxon>Hyphomicrobiales</taxon>
        <taxon>Rhizobiaceae</taxon>
        <taxon>Sinorhizobium/Ensifer group</taxon>
        <taxon>Sinorhizobium</taxon>
    </lineage>
</organism>
<proteinExistence type="inferred from homology"/>
<dbReference type="PANTHER" id="PTHR36852">
    <property type="entry name" value="PROTEIN GVPL 2"/>
    <property type="match status" value="1"/>
</dbReference>
<dbReference type="EMBL" id="CP133148">
    <property type="protein sequence ID" value="WVT02126.1"/>
    <property type="molecule type" value="Genomic_DNA"/>
</dbReference>
<keyword evidence="1" id="KW-0304">Gas vesicle</keyword>
<accession>A0ABZ2B725</accession>
<evidence type="ECO:0000256" key="2">
    <source>
        <dbReference type="ARBA" id="ARBA00035108"/>
    </source>
</evidence>
<comment type="subcellular location">
    <subcellularLocation>
        <location evidence="2">Gas vesicle</location>
    </subcellularLocation>
</comment>
<evidence type="ECO:0000313" key="4">
    <source>
        <dbReference type="EMBL" id="WVT02126.1"/>
    </source>
</evidence>
<keyword evidence="5" id="KW-1185">Reference proteome</keyword>
<comment type="similarity">
    <text evidence="3">Belongs to the gas vesicle GvpF/GvpL family.</text>
</comment>
<dbReference type="PANTHER" id="PTHR36852:SF1">
    <property type="entry name" value="PROTEIN GVPL 2"/>
    <property type="match status" value="1"/>
</dbReference>
<evidence type="ECO:0000256" key="3">
    <source>
        <dbReference type="ARBA" id="ARBA00035643"/>
    </source>
</evidence>
<reference evidence="4" key="1">
    <citation type="submission" date="2023-08" db="EMBL/GenBank/DDBJ databases">
        <title>Complete genome sequence of Sinorhizobium chiapanecum ITTG S70 isolated from Acaciella angustissima nodules in Chiapas-Mexico.</title>
        <authorList>
            <person name="Rincon-Rosales R."/>
            <person name="Rogel M.A."/>
            <person name="Rincon-Medina C.I."/>
            <person name="Guerrero G."/>
            <person name="Manzano-Gomez L.A."/>
            <person name="Lopez-Lopez A."/>
            <person name="Rincon Molina F.A."/>
            <person name="Martinez-Romero E."/>
        </authorList>
    </citation>
    <scope>NUCLEOTIDE SEQUENCE</scope>
    <source>
        <strain evidence="4">ITTG S70</strain>
    </source>
</reference>
<protein>
    <submittedName>
        <fullName evidence="4">GvpL/GvpF family gas vesicle protein</fullName>
    </submittedName>
</protein>
<evidence type="ECO:0000256" key="1">
    <source>
        <dbReference type="ARBA" id="ARBA00022987"/>
    </source>
</evidence>
<dbReference type="RefSeq" id="WP_331371412.1">
    <property type="nucleotide sequence ID" value="NZ_CP133148.1"/>
</dbReference>
<dbReference type="Pfam" id="PF06386">
    <property type="entry name" value="GvpL_GvpF"/>
    <property type="match status" value="1"/>
</dbReference>
<evidence type="ECO:0000313" key="5">
    <source>
        <dbReference type="Proteomes" id="UP001432360"/>
    </source>
</evidence>
<dbReference type="InterPro" id="IPR009430">
    <property type="entry name" value="GvpL/GvpF"/>
</dbReference>
<name>A0ABZ2B725_9HYPH</name>
<dbReference type="Proteomes" id="UP001432360">
    <property type="component" value="Chromosome"/>
</dbReference>
<gene>
    <name evidence="4" type="ORF">RB548_11310</name>
</gene>